<dbReference type="AlphaFoldDB" id="A0A0K0FUV6"/>
<dbReference type="InterPro" id="IPR002347">
    <property type="entry name" value="SDR_fam"/>
</dbReference>
<evidence type="ECO:0000256" key="4">
    <source>
        <dbReference type="RuleBase" id="RU000363"/>
    </source>
</evidence>
<dbReference type="Pfam" id="PF00106">
    <property type="entry name" value="adh_short"/>
    <property type="match status" value="2"/>
</dbReference>
<keyword evidence="2" id="KW-0521">NADP</keyword>
<dbReference type="Gene3D" id="3.40.50.720">
    <property type="entry name" value="NAD(P)-binding Rossmann-like Domain"/>
    <property type="match status" value="1"/>
</dbReference>
<accession>A0A0K0FUV6</accession>
<dbReference type="WBParaSite" id="SVE_1612000.1">
    <property type="protein sequence ID" value="SVE_1612000.1"/>
    <property type="gene ID" value="SVE_1612000"/>
</dbReference>
<dbReference type="GO" id="GO:0016491">
    <property type="term" value="F:oxidoreductase activity"/>
    <property type="evidence" value="ECO:0007669"/>
    <property type="project" value="UniProtKB-KW"/>
</dbReference>
<evidence type="ECO:0000256" key="1">
    <source>
        <dbReference type="ARBA" id="ARBA00006484"/>
    </source>
</evidence>
<dbReference type="STRING" id="75913.A0A0K0FUV6"/>
<keyword evidence="5" id="KW-1185">Reference proteome</keyword>
<dbReference type="Proteomes" id="UP000035680">
    <property type="component" value="Unassembled WGS sequence"/>
</dbReference>
<proteinExistence type="inferred from homology"/>
<organism evidence="5 6">
    <name type="scientific">Strongyloides venezuelensis</name>
    <name type="common">Threadworm</name>
    <dbReference type="NCBI Taxonomy" id="75913"/>
    <lineage>
        <taxon>Eukaryota</taxon>
        <taxon>Metazoa</taxon>
        <taxon>Ecdysozoa</taxon>
        <taxon>Nematoda</taxon>
        <taxon>Chromadorea</taxon>
        <taxon>Rhabditida</taxon>
        <taxon>Tylenchina</taxon>
        <taxon>Panagrolaimomorpha</taxon>
        <taxon>Strongyloidoidea</taxon>
        <taxon>Strongyloididae</taxon>
        <taxon>Strongyloides</taxon>
    </lineage>
</organism>
<name>A0A0K0FUV6_STRVS</name>
<reference evidence="6" key="2">
    <citation type="submission" date="2015-08" db="UniProtKB">
        <authorList>
            <consortium name="WormBaseParasite"/>
        </authorList>
    </citation>
    <scope>IDENTIFICATION</scope>
</reference>
<reference evidence="5" key="1">
    <citation type="submission" date="2014-07" db="EMBL/GenBank/DDBJ databases">
        <authorList>
            <person name="Martin A.A"/>
            <person name="De Silva N."/>
        </authorList>
    </citation>
    <scope>NUCLEOTIDE SEQUENCE</scope>
</reference>
<dbReference type="PRINTS" id="PR00081">
    <property type="entry name" value="GDHRDH"/>
</dbReference>
<dbReference type="PANTHER" id="PTHR43963">
    <property type="entry name" value="CARBONYL REDUCTASE 1-RELATED"/>
    <property type="match status" value="1"/>
</dbReference>
<dbReference type="SUPFAM" id="SSF51735">
    <property type="entry name" value="NAD(P)-binding Rossmann-fold domains"/>
    <property type="match status" value="1"/>
</dbReference>
<comment type="similarity">
    <text evidence="1 4">Belongs to the short-chain dehydrogenases/reductases (SDR) family.</text>
</comment>
<dbReference type="InterPro" id="IPR036291">
    <property type="entry name" value="NAD(P)-bd_dom_sf"/>
</dbReference>
<evidence type="ECO:0000256" key="2">
    <source>
        <dbReference type="ARBA" id="ARBA00022857"/>
    </source>
</evidence>
<protein>
    <submittedName>
        <fullName evidence="6">Carbonyl reductase [NADPH] 1</fullName>
    </submittedName>
</protein>
<evidence type="ECO:0000313" key="6">
    <source>
        <dbReference type="WBParaSite" id="SVE_1612000.1"/>
    </source>
</evidence>
<sequence>MKVFVVTGANKGIGYGIVRNLLKLVKESTIFLTARSEERGLKAMDEVLKEVGTMKDSSIDLKFHQLDITSEESCKNFRDYLDKDNYKIDVLINNAGFAFDVDATESPLVQAKSTIGINYYGTKMVSKYLIPLIKDEGRIVNICSMCGKMGGYYSQDKIDLFKTNTYTEKDIDDFVEKYIGACEPDNRTVEGYPCSSYRVSKAAEIALTLLYHRQLSDRKIRAIACCPGYVATDMTNYKGPLTIDEGTVTPLYCALNEEAPSGEFIQHCEVSTWLT</sequence>
<evidence type="ECO:0000313" key="5">
    <source>
        <dbReference type="Proteomes" id="UP000035680"/>
    </source>
</evidence>
<dbReference type="PANTHER" id="PTHR43963:SF6">
    <property type="entry name" value="CHAIN DEHYDROGENASE FAMILY PROTEIN, PUTATIVE (AFU_ORTHOLOGUE AFUA_3G15350)-RELATED"/>
    <property type="match status" value="1"/>
</dbReference>
<evidence type="ECO:0000256" key="3">
    <source>
        <dbReference type="ARBA" id="ARBA00023002"/>
    </source>
</evidence>
<keyword evidence="3" id="KW-0560">Oxidoreductase</keyword>
<dbReference type="PRINTS" id="PR00080">
    <property type="entry name" value="SDRFAMILY"/>
</dbReference>